<keyword evidence="1" id="KW-0808">Transferase</keyword>
<keyword evidence="1" id="KW-0418">Kinase</keyword>
<dbReference type="GO" id="GO:0016301">
    <property type="term" value="F:kinase activity"/>
    <property type="evidence" value="ECO:0007669"/>
    <property type="project" value="UniProtKB-KW"/>
</dbReference>
<dbReference type="Pfam" id="PF04402">
    <property type="entry name" value="SIMPL"/>
    <property type="match status" value="1"/>
</dbReference>
<keyword evidence="2" id="KW-1185">Reference proteome</keyword>
<evidence type="ECO:0000313" key="2">
    <source>
        <dbReference type="Proteomes" id="UP000199206"/>
    </source>
</evidence>
<dbReference type="Gene3D" id="3.30.70.2970">
    <property type="entry name" value="Protein of unknown function (DUF541), domain 2"/>
    <property type="match status" value="1"/>
</dbReference>
<name>A0A1H8BG32_9SPHN</name>
<accession>A0A1H8BG32</accession>
<protein>
    <submittedName>
        <fullName evidence="1">Uncharacterized conserved protein YggE, contains kinase-interacting SIMPL domain</fullName>
    </submittedName>
</protein>
<organism evidence="1 2">
    <name type="scientific">Sphingomonas gellani</name>
    <dbReference type="NCBI Taxonomy" id="1166340"/>
    <lineage>
        <taxon>Bacteria</taxon>
        <taxon>Pseudomonadati</taxon>
        <taxon>Pseudomonadota</taxon>
        <taxon>Alphaproteobacteria</taxon>
        <taxon>Sphingomonadales</taxon>
        <taxon>Sphingomonadaceae</taxon>
        <taxon>Sphingomonas</taxon>
    </lineage>
</organism>
<evidence type="ECO:0000313" key="1">
    <source>
        <dbReference type="EMBL" id="SEM80958.1"/>
    </source>
</evidence>
<dbReference type="EMBL" id="FOCF01000002">
    <property type="protein sequence ID" value="SEM80958.1"/>
    <property type="molecule type" value="Genomic_DNA"/>
</dbReference>
<sequence length="279" mass="29173">MLVFAVQEKPFTSDKSDAFYASKTGASMRAGLLPVLGAALIAPTPLFAQSASPVVLAPGEVLAQSAGTGLVRSRPEIALFRLTVTGRADDAGAARAACEAALHDLRTKLRSVGVPDAAVTVLPAQTAQIGFIGNEAYSDDDAPNPAAAAPLMAMDKQRKVVTVGVQIELTDMSRLASVRQLLMGRDDVVAQPPTLSLRDDTAARRSAIAQAIAKAKAEADAYSVPLGLRVSRIIRVFDPAATSEQPQVWSQMTAIMNGSNGNEVITDARVGMDVVLAPR</sequence>
<proteinExistence type="predicted"/>
<dbReference type="Proteomes" id="UP000199206">
    <property type="component" value="Unassembled WGS sequence"/>
</dbReference>
<reference evidence="2" key="1">
    <citation type="submission" date="2016-10" db="EMBL/GenBank/DDBJ databases">
        <authorList>
            <person name="Varghese N."/>
            <person name="Submissions S."/>
        </authorList>
    </citation>
    <scope>NUCLEOTIDE SEQUENCE [LARGE SCALE GENOMIC DNA]</scope>
    <source>
        <strain evidence="2">S6-262</strain>
    </source>
</reference>
<dbReference type="AlphaFoldDB" id="A0A1H8BG32"/>
<gene>
    <name evidence="1" type="ORF">SAMN05192583_1323</name>
</gene>
<dbReference type="Gene3D" id="3.30.110.170">
    <property type="entry name" value="Protein of unknown function (DUF541), domain 1"/>
    <property type="match status" value="1"/>
</dbReference>
<dbReference type="InterPro" id="IPR007497">
    <property type="entry name" value="SIMPL/DUF541"/>
</dbReference>